<feature type="transmembrane region" description="Helical" evidence="1">
    <location>
        <begin position="169"/>
        <end position="190"/>
    </location>
</feature>
<sequence>MKLPFNILLAPLLKPHLKYLQAFCQYPTFYICLPYTYFYGTLGFFISVLHLKRNFGKVLLENASETRMRALQNPLVIHDIKIIGASMGILQYICLLIGCVTLNDVCNENPESIRTKLRAFMVALFGVSMSVCAIASQPVELELEDNEVAQKLNNVSFARRITKPTIRLVIGYGTFSATVTAITSLLLLIAVMSKKSWWQRGARWLAAPALLVAALETASDASDALLVTILRSSAPPSKIVAQTFATCALITVEILVWYFIAKFFEYNPSIPIEAGEK</sequence>
<feature type="transmembrane region" description="Helical" evidence="1">
    <location>
        <begin position="239"/>
        <end position="260"/>
    </location>
</feature>
<reference evidence="2" key="1">
    <citation type="submission" date="2022-03" db="EMBL/GenBank/DDBJ databases">
        <authorList>
            <person name="Martin H S."/>
        </authorList>
    </citation>
    <scope>NUCLEOTIDE SEQUENCE</scope>
</reference>
<gene>
    <name evidence="2" type="ORF">IPOD504_LOCUS1158</name>
</gene>
<keyword evidence="1" id="KW-0472">Membrane</keyword>
<evidence type="ECO:0000256" key="1">
    <source>
        <dbReference type="SAM" id="Phobius"/>
    </source>
</evidence>
<protein>
    <submittedName>
        <fullName evidence="2">Uncharacterized protein</fullName>
    </submittedName>
</protein>
<evidence type="ECO:0000313" key="3">
    <source>
        <dbReference type="Proteomes" id="UP000837857"/>
    </source>
</evidence>
<keyword evidence="1" id="KW-0812">Transmembrane</keyword>
<accession>A0ABN8HSJ7</accession>
<dbReference type="Proteomes" id="UP000837857">
    <property type="component" value="Chromosome 10"/>
</dbReference>
<feature type="transmembrane region" description="Helical" evidence="1">
    <location>
        <begin position="28"/>
        <end position="51"/>
    </location>
</feature>
<organism evidence="2 3">
    <name type="scientific">Iphiclides podalirius</name>
    <name type="common">scarce swallowtail</name>
    <dbReference type="NCBI Taxonomy" id="110791"/>
    <lineage>
        <taxon>Eukaryota</taxon>
        <taxon>Metazoa</taxon>
        <taxon>Ecdysozoa</taxon>
        <taxon>Arthropoda</taxon>
        <taxon>Hexapoda</taxon>
        <taxon>Insecta</taxon>
        <taxon>Pterygota</taxon>
        <taxon>Neoptera</taxon>
        <taxon>Endopterygota</taxon>
        <taxon>Lepidoptera</taxon>
        <taxon>Glossata</taxon>
        <taxon>Ditrysia</taxon>
        <taxon>Papilionoidea</taxon>
        <taxon>Papilionidae</taxon>
        <taxon>Papilioninae</taxon>
        <taxon>Iphiclides</taxon>
    </lineage>
</organism>
<feature type="non-terminal residue" evidence="2">
    <location>
        <position position="1"/>
    </location>
</feature>
<keyword evidence="3" id="KW-1185">Reference proteome</keyword>
<name>A0ABN8HSJ7_9NEOP</name>
<proteinExistence type="predicted"/>
<dbReference type="EMBL" id="OW152822">
    <property type="protein sequence ID" value="CAH2037411.1"/>
    <property type="molecule type" value="Genomic_DNA"/>
</dbReference>
<evidence type="ECO:0000313" key="2">
    <source>
        <dbReference type="EMBL" id="CAH2037411.1"/>
    </source>
</evidence>
<keyword evidence="1" id="KW-1133">Transmembrane helix</keyword>